<name>A0AAD5YVA1_9AGAR</name>
<evidence type="ECO:0000313" key="1">
    <source>
        <dbReference type="EMBL" id="KAJ3574085.1"/>
    </source>
</evidence>
<sequence>MAYSYGPVCFGNDDIALRIVDLCSPGVLTAMMQVSSYTNGLVRTVVSGRVRGYLAPYFRDREDLEEFWDTLNETKSLICGSVALGVLDPTVLKAGGGPADLNILTPMMRVHDINDCLGCAGFYQSAIATVREGYKKSVFRFFVFRKGRLRITVSQSTTECALYPLANAATTHEMTALSSMLLFTLYPKHLDERISTHGILAPTDEDVERYNTKFDLDFKKRNVAVAGRGMCFEGCYGRWRRARGLHAVGKIGWGGLDLISDEWLTKPEKDKKMASELKQFASSHIRWRLKPYCTEAECEA</sequence>
<evidence type="ECO:0000313" key="2">
    <source>
        <dbReference type="Proteomes" id="UP001213000"/>
    </source>
</evidence>
<accession>A0AAD5YVA1</accession>
<protein>
    <submittedName>
        <fullName evidence="1">Uncharacterized protein</fullName>
    </submittedName>
</protein>
<dbReference type="EMBL" id="JANIEX010000081">
    <property type="protein sequence ID" value="KAJ3574085.1"/>
    <property type="molecule type" value="Genomic_DNA"/>
</dbReference>
<proteinExistence type="predicted"/>
<keyword evidence="2" id="KW-1185">Reference proteome</keyword>
<reference evidence="1" key="1">
    <citation type="submission" date="2022-07" db="EMBL/GenBank/DDBJ databases">
        <title>Genome Sequence of Leucocoprinus birnbaumii.</title>
        <authorList>
            <person name="Buettner E."/>
        </authorList>
    </citation>
    <scope>NUCLEOTIDE SEQUENCE</scope>
    <source>
        <strain evidence="1">VT141</strain>
    </source>
</reference>
<organism evidence="1 2">
    <name type="scientific">Leucocoprinus birnbaumii</name>
    <dbReference type="NCBI Taxonomy" id="56174"/>
    <lineage>
        <taxon>Eukaryota</taxon>
        <taxon>Fungi</taxon>
        <taxon>Dikarya</taxon>
        <taxon>Basidiomycota</taxon>
        <taxon>Agaricomycotina</taxon>
        <taxon>Agaricomycetes</taxon>
        <taxon>Agaricomycetidae</taxon>
        <taxon>Agaricales</taxon>
        <taxon>Agaricineae</taxon>
        <taxon>Agaricaceae</taxon>
        <taxon>Leucocoprinus</taxon>
    </lineage>
</organism>
<gene>
    <name evidence="1" type="ORF">NP233_g2000</name>
</gene>
<comment type="caution">
    <text evidence="1">The sequence shown here is derived from an EMBL/GenBank/DDBJ whole genome shotgun (WGS) entry which is preliminary data.</text>
</comment>
<dbReference type="Proteomes" id="UP001213000">
    <property type="component" value="Unassembled WGS sequence"/>
</dbReference>
<dbReference type="AlphaFoldDB" id="A0AAD5YVA1"/>